<evidence type="ECO:0000256" key="1">
    <source>
        <dbReference type="PROSITE-ProRule" id="PRU00325"/>
    </source>
</evidence>
<dbReference type="AlphaFoldDB" id="A0AAE3FNU4"/>
<dbReference type="PROSITE" id="PS50966">
    <property type="entry name" value="ZF_SWIM"/>
    <property type="match status" value="1"/>
</dbReference>
<dbReference type="EMBL" id="JAKRVY010000001">
    <property type="protein sequence ID" value="MCL9812355.1"/>
    <property type="molecule type" value="Genomic_DNA"/>
</dbReference>
<keyword evidence="1" id="KW-0862">Zinc</keyword>
<proteinExistence type="predicted"/>
<dbReference type="InterPro" id="IPR007527">
    <property type="entry name" value="Znf_SWIM"/>
</dbReference>
<name>A0AAE3FNU4_9EURY</name>
<keyword evidence="5" id="KW-1185">Reference proteome</keyword>
<accession>A0AAE3FNU4</accession>
<evidence type="ECO:0000313" key="4">
    <source>
        <dbReference type="EMBL" id="MCL9812355.1"/>
    </source>
</evidence>
<evidence type="ECO:0000313" key="5">
    <source>
        <dbReference type="Proteomes" id="UP001202674"/>
    </source>
</evidence>
<feature type="region of interest" description="Disordered" evidence="2">
    <location>
        <begin position="1"/>
        <end position="20"/>
    </location>
</feature>
<dbReference type="Proteomes" id="UP001202674">
    <property type="component" value="Unassembled WGS sequence"/>
</dbReference>
<reference evidence="4 5" key="1">
    <citation type="journal article" date="2022" name="Syst. Appl. Microbiol.">
        <title>Natronocalculus amylovorans gen. nov., sp. nov., and Natranaeroarchaeum aerophilus sp. nov., dominant culturable amylolytic natronoarchaea from hypersaline soda lakes in southwestern Siberia.</title>
        <authorList>
            <person name="Sorokin D.Y."/>
            <person name="Elcheninov A.G."/>
            <person name="Khizhniak T.V."/>
            <person name="Koenen M."/>
            <person name="Bale N.J."/>
            <person name="Damste J.S.S."/>
            <person name="Kublanov I.V."/>
        </authorList>
    </citation>
    <scope>NUCLEOTIDE SEQUENCE [LARGE SCALE GENOMIC DNA]</scope>
    <source>
        <strain evidence="4 5">AArc-St1-1</strain>
    </source>
</reference>
<dbReference type="Pfam" id="PF04434">
    <property type="entry name" value="SWIM"/>
    <property type="match status" value="1"/>
</dbReference>
<evidence type="ECO:0000256" key="2">
    <source>
        <dbReference type="SAM" id="MobiDB-lite"/>
    </source>
</evidence>
<sequence>MTHSAHTPASAALPDSSLEELDDRSRRALTERIAVTALGRGTYEVVGQSEDAYLVDLPAGRCTCPDYRFRDERCKHVRRVAIEITAGRVPAPDQIAVGCERCGETLFADRTAPEPYLCPSHDLSVGDAVYDRETGQRLLVVGLSDRRADEVSISTIRGTVADHYSNREYDADDPVVSVVYPDSFELTNHGPVPGSLTVYSFPRSRLSTEPLSD</sequence>
<dbReference type="GO" id="GO:0008270">
    <property type="term" value="F:zinc ion binding"/>
    <property type="evidence" value="ECO:0007669"/>
    <property type="project" value="UniProtKB-KW"/>
</dbReference>
<keyword evidence="1" id="KW-0479">Metal-binding</keyword>
<protein>
    <submittedName>
        <fullName evidence="4">SWIM zinc finger family protein</fullName>
    </submittedName>
</protein>
<feature type="domain" description="SWIM-type" evidence="3">
    <location>
        <begin position="53"/>
        <end position="85"/>
    </location>
</feature>
<dbReference type="RefSeq" id="WP_250593963.1">
    <property type="nucleotide sequence ID" value="NZ_JAKRVY010000001.1"/>
</dbReference>
<keyword evidence="1" id="KW-0863">Zinc-finger</keyword>
<gene>
    <name evidence="4" type="ORF">AArcSt11_01650</name>
</gene>
<comment type="caution">
    <text evidence="4">The sequence shown here is derived from an EMBL/GenBank/DDBJ whole genome shotgun (WGS) entry which is preliminary data.</text>
</comment>
<evidence type="ECO:0000259" key="3">
    <source>
        <dbReference type="PROSITE" id="PS50966"/>
    </source>
</evidence>
<organism evidence="4 5">
    <name type="scientific">Natranaeroarchaeum aerophilus</name>
    <dbReference type="NCBI Taxonomy" id="2917711"/>
    <lineage>
        <taxon>Archaea</taxon>
        <taxon>Methanobacteriati</taxon>
        <taxon>Methanobacteriota</taxon>
        <taxon>Stenosarchaea group</taxon>
        <taxon>Halobacteria</taxon>
        <taxon>Halobacteriales</taxon>
        <taxon>Natronoarchaeaceae</taxon>
        <taxon>Natranaeroarchaeum</taxon>
    </lineage>
</organism>